<evidence type="ECO:0000256" key="2">
    <source>
        <dbReference type="SAM" id="Phobius"/>
    </source>
</evidence>
<evidence type="ECO:0000313" key="4">
    <source>
        <dbReference type="Proteomes" id="UP000235943"/>
    </source>
</evidence>
<protein>
    <submittedName>
        <fullName evidence="3">Uncharacterized protein</fullName>
    </submittedName>
</protein>
<feature type="transmembrane region" description="Helical" evidence="2">
    <location>
        <begin position="6"/>
        <end position="28"/>
    </location>
</feature>
<sequence>MTSELWALWATAIGTFAAALSAVGIALWQHRAQNAVERGRRHERASLILIEEANHQSVTIANLDATPVWNLRITKAECMLWDAKEGGAVGQASARAQPAQYEVVAPQERKTFTLPAWRDDYDGPALPPPHTREGQPSWDGPDVNFIYTDAFRTSWKREGHEPPLNIGGTPLPGTITAPHRLWRYVKRVSRARCMDIASGVRGNGFRRRTQNRKRRERVHRRLAARRAAREDQKGSL</sequence>
<proteinExistence type="predicted"/>
<name>A0A2N8TSB4_9ACTN</name>
<feature type="compositionally biased region" description="Basic residues" evidence="1">
    <location>
        <begin position="206"/>
        <end position="226"/>
    </location>
</feature>
<dbReference type="RefSeq" id="WP_102909097.1">
    <property type="nucleotide sequence ID" value="NZ_POUC01000068.1"/>
</dbReference>
<organism evidence="3 4">
    <name type="scientific">Streptomyces cahuitamycinicus</name>
    <dbReference type="NCBI Taxonomy" id="2070367"/>
    <lineage>
        <taxon>Bacteria</taxon>
        <taxon>Bacillati</taxon>
        <taxon>Actinomycetota</taxon>
        <taxon>Actinomycetes</taxon>
        <taxon>Kitasatosporales</taxon>
        <taxon>Streptomycetaceae</taxon>
        <taxon>Streptomyces</taxon>
    </lineage>
</organism>
<feature type="region of interest" description="Disordered" evidence="1">
    <location>
        <begin position="206"/>
        <end position="236"/>
    </location>
</feature>
<dbReference type="EMBL" id="POUC01000068">
    <property type="protein sequence ID" value="PNG21898.1"/>
    <property type="molecule type" value="Genomic_DNA"/>
</dbReference>
<gene>
    <name evidence="3" type="ORF">C1J00_12380</name>
</gene>
<feature type="region of interest" description="Disordered" evidence="1">
    <location>
        <begin position="117"/>
        <end position="139"/>
    </location>
</feature>
<dbReference type="OrthoDB" id="9995723at2"/>
<evidence type="ECO:0000313" key="3">
    <source>
        <dbReference type="EMBL" id="PNG21898.1"/>
    </source>
</evidence>
<keyword evidence="2" id="KW-0812">Transmembrane</keyword>
<keyword evidence="2" id="KW-0472">Membrane</keyword>
<keyword evidence="2" id="KW-1133">Transmembrane helix</keyword>
<reference evidence="3 4" key="1">
    <citation type="submission" date="2018-01" db="EMBL/GenBank/DDBJ databases">
        <title>Draft genome sequence of Streptomyces sp. 13K301.</title>
        <authorList>
            <person name="Sahin N."/>
            <person name="Saygin H."/>
            <person name="Ay H."/>
        </authorList>
    </citation>
    <scope>NUCLEOTIDE SEQUENCE [LARGE SCALE GENOMIC DNA]</scope>
    <source>
        <strain evidence="3 4">13K301</strain>
    </source>
</reference>
<evidence type="ECO:0000256" key="1">
    <source>
        <dbReference type="SAM" id="MobiDB-lite"/>
    </source>
</evidence>
<accession>A0A2N8TSB4</accession>
<feature type="compositionally biased region" description="Basic and acidic residues" evidence="1">
    <location>
        <begin position="227"/>
        <end position="236"/>
    </location>
</feature>
<comment type="caution">
    <text evidence="3">The sequence shown here is derived from an EMBL/GenBank/DDBJ whole genome shotgun (WGS) entry which is preliminary data.</text>
</comment>
<dbReference type="Proteomes" id="UP000235943">
    <property type="component" value="Unassembled WGS sequence"/>
</dbReference>
<keyword evidence="4" id="KW-1185">Reference proteome</keyword>
<dbReference type="AlphaFoldDB" id="A0A2N8TSB4"/>